<dbReference type="RefSeq" id="WP_216822638.1">
    <property type="nucleotide sequence ID" value="NZ_CP031425.1"/>
</dbReference>
<dbReference type="GO" id="GO:0030170">
    <property type="term" value="F:pyridoxal phosphate binding"/>
    <property type="evidence" value="ECO:0007669"/>
    <property type="project" value="InterPro"/>
</dbReference>
<protein>
    <submittedName>
        <fullName evidence="3">2,2-dialkylglycine decarboxylase</fullName>
        <ecNumber evidence="3">4.1.1.64</ecNumber>
    </submittedName>
</protein>
<dbReference type="Gene3D" id="3.40.640.10">
    <property type="entry name" value="Type I PLP-dependent aspartate aminotransferase-like (Major domain)"/>
    <property type="match status" value="1"/>
</dbReference>
<dbReference type="GO" id="GO:0047432">
    <property type="term" value="F:2,2-dialkylglycine decarboxylase (pyruvate) activity"/>
    <property type="evidence" value="ECO:0007669"/>
    <property type="project" value="UniProtKB-EC"/>
</dbReference>
<dbReference type="PATRIC" id="fig|104336.4.peg.1837"/>
<name>A0A0F0KKZ9_9MICO</name>
<keyword evidence="3" id="KW-0456">Lyase</keyword>
<dbReference type="Proteomes" id="UP000033572">
    <property type="component" value="Unassembled WGS sequence"/>
</dbReference>
<dbReference type="Pfam" id="PF00202">
    <property type="entry name" value="Aminotran_3"/>
    <property type="match status" value="1"/>
</dbReference>
<sequence length="646" mass="68744">MTEIIAQHLGLRPPGSPVEVTAARLFDGDPSAAELDLRVGSRLLDDGAWMTDADARRAVSEAVDALFAQGADIVVTPFGAIDATRSRPLATDPAATWRTGTDLWVSGETRILAPWSGNVAATGTQIVLAGDSATLRISADPDMSGLPAAPSLGVGEHLATLRPGVRYRLSVAAADVDAEIPDAVLPDHAVGWISQLGNPAAVFGLVAADGEATVDGSGDGDLLDRRAAVLADVQEHYYARPPRIDRGWKHHLIADDGRVFLDMVNNVTVLGHSHPRVARAIADQWRTFNSNSRFHYQSIVTLAEKLTALLPESLDTVFFVNSGSEAVELALRLARVHTGRDDLLAVREGYHGWTYLADAVSTSSADNPRALQSRPEWVHTLDVPNAFRGRHRGEHASRYADDAAAVVRELVSSGRPPAAFICEPVYGGAGGVTLPDGYLKTVYSEVRAAGGLTIADEVQVGLGRLGTWFWGFQQQGVIPDLVTIAKSFGDGHPLGAVVTTRAIAASYAAEGYFFSSTGGSPVSSVVGSTVLDVIADEDLAGNARRVGAHLKNRLQGLAHRHEIIGAVHGEGLYLGVEFVRDRVTLEPATTETTEICERLLERGIIVQPTGNLMNVLKIKPPLSFDEAAADFFVDAVDHVLSSAHRG</sequence>
<dbReference type="EC" id="4.1.1.64" evidence="3"/>
<dbReference type="InterPro" id="IPR005814">
    <property type="entry name" value="Aminotrans_3"/>
</dbReference>
<dbReference type="PANTHER" id="PTHR45688">
    <property type="match status" value="1"/>
</dbReference>
<evidence type="ECO:0000313" key="4">
    <source>
        <dbReference type="Proteomes" id="UP000033572"/>
    </source>
</evidence>
<dbReference type="SUPFAM" id="SSF53383">
    <property type="entry name" value="PLP-dependent transferases"/>
    <property type="match status" value="1"/>
</dbReference>
<evidence type="ECO:0000256" key="2">
    <source>
        <dbReference type="ARBA" id="ARBA00022898"/>
    </source>
</evidence>
<reference evidence="3 4" key="1">
    <citation type="submission" date="2015-02" db="EMBL/GenBank/DDBJ databases">
        <title>Draft genome sequences of ten Microbacterium spp. with emphasis on heavy metal contaminated environments.</title>
        <authorList>
            <person name="Corretto E."/>
        </authorList>
    </citation>
    <scope>NUCLEOTIDE SEQUENCE [LARGE SCALE GENOMIC DNA]</scope>
    <source>
        <strain evidence="3 4">DSM 12966</strain>
    </source>
</reference>
<organism evidence="3 4">
    <name type="scientific">Microbacterium foliorum</name>
    <dbReference type="NCBI Taxonomy" id="104336"/>
    <lineage>
        <taxon>Bacteria</taxon>
        <taxon>Bacillati</taxon>
        <taxon>Actinomycetota</taxon>
        <taxon>Actinomycetes</taxon>
        <taxon>Micrococcales</taxon>
        <taxon>Microbacteriaceae</taxon>
        <taxon>Microbacterium</taxon>
    </lineage>
</organism>
<accession>A0A0F0KKZ9</accession>
<dbReference type="EMBL" id="JYIU01000041">
    <property type="protein sequence ID" value="KJL21114.1"/>
    <property type="molecule type" value="Genomic_DNA"/>
</dbReference>
<dbReference type="InterPro" id="IPR015421">
    <property type="entry name" value="PyrdxlP-dep_Trfase_major"/>
</dbReference>
<evidence type="ECO:0000256" key="1">
    <source>
        <dbReference type="ARBA" id="ARBA00008954"/>
    </source>
</evidence>
<keyword evidence="4" id="KW-1185">Reference proteome</keyword>
<proteinExistence type="inferred from homology"/>
<comment type="similarity">
    <text evidence="1">Belongs to the class-III pyridoxal-phosphate-dependent aminotransferase family.</text>
</comment>
<dbReference type="PANTHER" id="PTHR45688:SF13">
    <property type="entry name" value="ALANINE--GLYOXYLATE AMINOTRANSFERASE 2-LIKE"/>
    <property type="match status" value="1"/>
</dbReference>
<comment type="caution">
    <text evidence="3">The sequence shown here is derived from an EMBL/GenBank/DDBJ whole genome shotgun (WGS) entry which is preliminary data.</text>
</comment>
<dbReference type="Gene3D" id="3.90.1150.10">
    <property type="entry name" value="Aspartate Aminotransferase, domain 1"/>
    <property type="match status" value="1"/>
</dbReference>
<dbReference type="GO" id="GO:0008483">
    <property type="term" value="F:transaminase activity"/>
    <property type="evidence" value="ECO:0007669"/>
    <property type="project" value="InterPro"/>
</dbReference>
<dbReference type="CDD" id="cd00610">
    <property type="entry name" value="OAT_like"/>
    <property type="match status" value="1"/>
</dbReference>
<evidence type="ECO:0000313" key="3">
    <source>
        <dbReference type="EMBL" id="KJL21114.1"/>
    </source>
</evidence>
<keyword evidence="2" id="KW-0663">Pyridoxal phosphate</keyword>
<dbReference type="InterPro" id="IPR015422">
    <property type="entry name" value="PyrdxlP-dep_Trfase_small"/>
</dbReference>
<dbReference type="InterPro" id="IPR015424">
    <property type="entry name" value="PyrdxlP-dep_Trfase"/>
</dbReference>
<dbReference type="AlphaFoldDB" id="A0A0F0KKZ9"/>
<gene>
    <name evidence="3" type="primary">dgdA</name>
    <name evidence="3" type="ORF">RN50_01798</name>
</gene>
<dbReference type="GeneID" id="94445545"/>